<dbReference type="CDD" id="cd02440">
    <property type="entry name" value="AdoMet_MTases"/>
    <property type="match status" value="1"/>
</dbReference>
<dbReference type="NCBIfam" id="TIGR00417">
    <property type="entry name" value="speE"/>
    <property type="match status" value="1"/>
</dbReference>
<dbReference type="GO" id="GO:0042803">
    <property type="term" value="F:protein homodimerization activity"/>
    <property type="evidence" value="ECO:0007669"/>
    <property type="project" value="Ensembl"/>
</dbReference>
<dbReference type="PROSITE" id="PS51006">
    <property type="entry name" value="PABS_2"/>
    <property type="match status" value="1"/>
</dbReference>
<dbReference type="InterPro" id="IPR030374">
    <property type="entry name" value="PABS"/>
</dbReference>
<dbReference type="HAMAP" id="MF_00198">
    <property type="entry name" value="Spermidine_synth"/>
    <property type="match status" value="1"/>
</dbReference>
<comment type="similarity">
    <text evidence="1 4">Belongs to the spermidine/spermine synthase family.</text>
</comment>
<dbReference type="Pfam" id="PF17284">
    <property type="entry name" value="Spermine_synt_N"/>
    <property type="match status" value="2"/>
</dbReference>
<dbReference type="InterPro" id="IPR030668">
    <property type="entry name" value="Spermi_synthase_euk"/>
</dbReference>
<protein>
    <submittedName>
        <fullName evidence="7">Spermidine synthase</fullName>
    </submittedName>
</protein>
<dbReference type="Ensembl" id="ENSECAT00000130414.1">
    <property type="protein sequence ID" value="ENSECAP00000089614.1"/>
    <property type="gene ID" value="ENSECAG00000019713.3"/>
</dbReference>
<dbReference type="PROSITE" id="PS01330">
    <property type="entry name" value="PABS_1"/>
    <property type="match status" value="1"/>
</dbReference>
<dbReference type="Pfam" id="PF01564">
    <property type="entry name" value="Spermine_synth"/>
    <property type="match status" value="1"/>
</dbReference>
<dbReference type="PIRSF" id="PIRSF000502">
    <property type="entry name" value="Spermidine_synth"/>
    <property type="match status" value="1"/>
</dbReference>
<evidence type="ECO:0000256" key="2">
    <source>
        <dbReference type="ARBA" id="ARBA00022679"/>
    </source>
</evidence>
<dbReference type="FunFam" id="3.40.50.150:FF:000013">
    <property type="entry name" value="Spermidine synthase"/>
    <property type="match status" value="1"/>
</dbReference>
<accession>A0A9L0TT57</accession>
<evidence type="ECO:0000313" key="7">
    <source>
        <dbReference type="Ensembl" id="ENSECAP00000089614.1"/>
    </source>
</evidence>
<dbReference type="PANTHER" id="PTHR11558">
    <property type="entry name" value="SPERMIDINE/SPERMINE SYNTHASE"/>
    <property type="match status" value="1"/>
</dbReference>
<name>A0A9L0TT57_HORSE</name>
<evidence type="ECO:0000256" key="5">
    <source>
        <dbReference type="SAM" id="MobiDB-lite"/>
    </source>
</evidence>
<dbReference type="AlphaFoldDB" id="A0A9L0TT57"/>
<evidence type="ECO:0000256" key="3">
    <source>
        <dbReference type="PROSITE-ProRule" id="PRU00354"/>
    </source>
</evidence>
<dbReference type="GO" id="GO:0008295">
    <property type="term" value="P:spermidine biosynthetic process"/>
    <property type="evidence" value="ECO:0000318"/>
    <property type="project" value="GO_Central"/>
</dbReference>
<sequence>MEPGPDGPAAPGPAAIREGWFRETCSLWPGQALSLQVEQLLHHQRSRYQDILVFRRPVTSLGPLPALHPVSLRWGPAFRAVLFGGEGAGVCADPTRSAPRVSPGHVRAGTPSPTPAPSQRACLPILATCHLQYSPLEPLGSKSYGNVLVLDGVIQCTERDEFSYQEMIANLPLCSHPNPRKVLIIGGGDGGVLREVVKHSSLESVVQCEIDEDVIQVSKKFLPGMAIGYSSSKLTLHVGDGFEFMKQNQDAFDVIITDSSDPMGPAESLFKESYYQLMKTALKEDGILCCQGECQWLHLDLIKEMRQFCKSLFPVVDYAYCTIPTYPSGQIGFMLCSKNPNTNFREPVQQLTQKQVEQMQLKYYNSAVHQAAFVLPEFARKALNDVS</sequence>
<dbReference type="GeneTree" id="ENSGT00870000136521"/>
<dbReference type="NCBIfam" id="NF002010">
    <property type="entry name" value="PRK00811.1"/>
    <property type="match status" value="1"/>
</dbReference>
<dbReference type="GO" id="GO:0004766">
    <property type="term" value="F:spermidine synthase activity"/>
    <property type="evidence" value="ECO:0000318"/>
    <property type="project" value="GO_Central"/>
</dbReference>
<organism evidence="7 8">
    <name type="scientific">Equus caballus</name>
    <name type="common">Horse</name>
    <dbReference type="NCBI Taxonomy" id="9796"/>
    <lineage>
        <taxon>Eukaryota</taxon>
        <taxon>Metazoa</taxon>
        <taxon>Chordata</taxon>
        <taxon>Craniata</taxon>
        <taxon>Vertebrata</taxon>
        <taxon>Euteleostomi</taxon>
        <taxon>Mammalia</taxon>
        <taxon>Eutheria</taxon>
        <taxon>Laurasiatheria</taxon>
        <taxon>Perissodactyla</taxon>
        <taxon>Equidae</taxon>
        <taxon>Equus</taxon>
    </lineage>
</organism>
<dbReference type="SUPFAM" id="SSF53335">
    <property type="entry name" value="S-adenosyl-L-methionine-dependent methyltransferases"/>
    <property type="match status" value="2"/>
</dbReference>
<evidence type="ECO:0000259" key="6">
    <source>
        <dbReference type="PROSITE" id="PS51006"/>
    </source>
</evidence>
<dbReference type="InterPro" id="IPR037163">
    <property type="entry name" value="Spermidine_synt_N_sf"/>
</dbReference>
<feature type="domain" description="PABS" evidence="6">
    <location>
        <begin position="18"/>
        <end position="338"/>
    </location>
</feature>
<proteinExistence type="inferred from homology"/>
<dbReference type="InterPro" id="IPR035246">
    <property type="entry name" value="Spermidine_synt_N"/>
</dbReference>
<reference evidence="7" key="2">
    <citation type="submission" date="2025-08" db="UniProtKB">
        <authorList>
            <consortium name="Ensembl"/>
        </authorList>
    </citation>
    <scope>IDENTIFICATION</scope>
    <source>
        <strain evidence="7">Thoroughbred</strain>
    </source>
</reference>
<evidence type="ECO:0000256" key="4">
    <source>
        <dbReference type="RuleBase" id="RU003836"/>
    </source>
</evidence>
<dbReference type="InterPro" id="IPR030373">
    <property type="entry name" value="PABS_CS"/>
</dbReference>
<dbReference type="Gene3D" id="2.30.140.10">
    <property type="entry name" value="Spermidine synthase, tetramerisation domain"/>
    <property type="match status" value="2"/>
</dbReference>
<dbReference type="InterPro" id="IPR001045">
    <property type="entry name" value="Spermi_synthase"/>
</dbReference>
<dbReference type="PANTHER" id="PTHR11558:SF11">
    <property type="entry name" value="SPERMIDINE SYNTHASE"/>
    <property type="match status" value="1"/>
</dbReference>
<feature type="active site" description="Proton acceptor" evidence="3">
    <location>
        <position position="258"/>
    </location>
</feature>
<evidence type="ECO:0000313" key="8">
    <source>
        <dbReference type="Proteomes" id="UP000002281"/>
    </source>
</evidence>
<dbReference type="GO" id="GO:1990830">
    <property type="term" value="P:cellular response to leukemia inhibitory factor"/>
    <property type="evidence" value="ECO:0007669"/>
    <property type="project" value="Ensembl"/>
</dbReference>
<evidence type="ECO:0000256" key="1">
    <source>
        <dbReference type="ARBA" id="ARBA00007867"/>
    </source>
</evidence>
<dbReference type="GO" id="GO:0005829">
    <property type="term" value="C:cytosol"/>
    <property type="evidence" value="ECO:0000318"/>
    <property type="project" value="GO_Central"/>
</dbReference>
<reference evidence="7" key="3">
    <citation type="submission" date="2025-09" db="UniProtKB">
        <authorList>
            <consortium name="Ensembl"/>
        </authorList>
    </citation>
    <scope>IDENTIFICATION</scope>
    <source>
        <strain evidence="7">Thoroughbred</strain>
    </source>
</reference>
<keyword evidence="3" id="KW-0620">Polyamine biosynthesis</keyword>
<reference evidence="7 8" key="1">
    <citation type="journal article" date="2009" name="Science">
        <title>Genome sequence, comparative analysis, and population genetics of the domestic horse.</title>
        <authorList>
            <consortium name="Broad Institute Genome Sequencing Platform"/>
            <consortium name="Broad Institute Whole Genome Assembly Team"/>
            <person name="Wade C.M."/>
            <person name="Giulotto E."/>
            <person name="Sigurdsson S."/>
            <person name="Zoli M."/>
            <person name="Gnerre S."/>
            <person name="Imsland F."/>
            <person name="Lear T.L."/>
            <person name="Adelson D.L."/>
            <person name="Bailey E."/>
            <person name="Bellone R.R."/>
            <person name="Bloecker H."/>
            <person name="Distl O."/>
            <person name="Edgar R.C."/>
            <person name="Garber M."/>
            <person name="Leeb T."/>
            <person name="Mauceli E."/>
            <person name="MacLeod J.N."/>
            <person name="Penedo M.C.T."/>
            <person name="Raison J.M."/>
            <person name="Sharpe T."/>
            <person name="Vogel J."/>
            <person name="Andersson L."/>
            <person name="Antczak D.F."/>
            <person name="Biagi T."/>
            <person name="Binns M.M."/>
            <person name="Chowdhary B.P."/>
            <person name="Coleman S.J."/>
            <person name="Della Valle G."/>
            <person name="Fryc S."/>
            <person name="Guerin G."/>
            <person name="Hasegawa T."/>
            <person name="Hill E.W."/>
            <person name="Jurka J."/>
            <person name="Kiialainen A."/>
            <person name="Lindgren G."/>
            <person name="Liu J."/>
            <person name="Magnani E."/>
            <person name="Mickelson J.R."/>
            <person name="Murray J."/>
            <person name="Nergadze S.G."/>
            <person name="Onofrio R."/>
            <person name="Pedroni S."/>
            <person name="Piras M.F."/>
            <person name="Raudsepp T."/>
            <person name="Rocchi M."/>
            <person name="Roeed K.H."/>
            <person name="Ryder O.A."/>
            <person name="Searle S."/>
            <person name="Skow L."/>
            <person name="Swinburne J.E."/>
            <person name="Syvaenen A.C."/>
            <person name="Tozaki T."/>
            <person name="Valberg S.J."/>
            <person name="Vaudin M."/>
            <person name="White J.R."/>
            <person name="Zody M.C."/>
            <person name="Lander E.S."/>
            <person name="Lindblad-Toh K."/>
        </authorList>
    </citation>
    <scope>NUCLEOTIDE SEQUENCE [LARGE SCALE GENOMIC DNA]</scope>
    <source>
        <strain evidence="7 8">Thoroughbred</strain>
    </source>
</reference>
<feature type="region of interest" description="Disordered" evidence="5">
    <location>
        <begin position="95"/>
        <end position="117"/>
    </location>
</feature>
<dbReference type="InterPro" id="IPR029063">
    <property type="entry name" value="SAM-dependent_MTases_sf"/>
</dbReference>
<dbReference type="Proteomes" id="UP000002281">
    <property type="component" value="Chromosome 2"/>
</dbReference>
<gene>
    <name evidence="7" type="primary">SRM</name>
</gene>
<keyword evidence="8" id="KW-1185">Reference proteome</keyword>
<dbReference type="Gene3D" id="3.40.50.150">
    <property type="entry name" value="Vaccinia Virus protein VP39"/>
    <property type="match status" value="1"/>
</dbReference>
<keyword evidence="2 3" id="KW-0808">Transferase</keyword>